<reference evidence="2 3" key="1">
    <citation type="submission" date="2019-07" db="EMBL/GenBank/DDBJ databases">
        <title>Whole genome shotgun sequence of Skermanella aerolata NBRC 106429.</title>
        <authorList>
            <person name="Hosoyama A."/>
            <person name="Uohara A."/>
            <person name="Ohji S."/>
            <person name="Ichikawa N."/>
        </authorList>
    </citation>
    <scope>NUCLEOTIDE SEQUENCE [LARGE SCALE GENOMIC DNA]</scope>
    <source>
        <strain evidence="2 3">NBRC 106429</strain>
    </source>
</reference>
<proteinExistence type="predicted"/>
<keyword evidence="1" id="KW-0812">Transmembrane</keyword>
<sequence>MYWDRLSQVQKSVQTPQALAGFVVIFLSVLLNAFWIDMAIGGFGLVIAAAMGVVGFALFYRGWTVDDR</sequence>
<evidence type="ECO:0000256" key="1">
    <source>
        <dbReference type="SAM" id="Phobius"/>
    </source>
</evidence>
<protein>
    <submittedName>
        <fullName evidence="2">Uncharacterized protein</fullName>
    </submittedName>
</protein>
<keyword evidence="1" id="KW-1133">Transmembrane helix</keyword>
<comment type="caution">
    <text evidence="2">The sequence shown here is derived from an EMBL/GenBank/DDBJ whole genome shotgun (WGS) entry which is preliminary data.</text>
</comment>
<dbReference type="EMBL" id="BJYZ01000015">
    <property type="protein sequence ID" value="GEO39288.1"/>
    <property type="molecule type" value="Genomic_DNA"/>
</dbReference>
<evidence type="ECO:0000313" key="2">
    <source>
        <dbReference type="EMBL" id="GEO39288.1"/>
    </source>
</evidence>
<keyword evidence="1" id="KW-0472">Membrane</keyword>
<accession>A0A512DS26</accession>
<keyword evidence="3" id="KW-1185">Reference proteome</keyword>
<evidence type="ECO:0000313" key="3">
    <source>
        <dbReference type="Proteomes" id="UP000321523"/>
    </source>
</evidence>
<gene>
    <name evidence="2" type="ORF">SAE02_34360</name>
</gene>
<feature type="transmembrane region" description="Helical" evidence="1">
    <location>
        <begin position="18"/>
        <end position="36"/>
    </location>
</feature>
<feature type="transmembrane region" description="Helical" evidence="1">
    <location>
        <begin position="42"/>
        <end position="60"/>
    </location>
</feature>
<dbReference type="OrthoDB" id="7364801at2"/>
<organism evidence="2 3">
    <name type="scientific">Skermanella aerolata</name>
    <dbReference type="NCBI Taxonomy" id="393310"/>
    <lineage>
        <taxon>Bacteria</taxon>
        <taxon>Pseudomonadati</taxon>
        <taxon>Pseudomonadota</taxon>
        <taxon>Alphaproteobacteria</taxon>
        <taxon>Rhodospirillales</taxon>
        <taxon>Azospirillaceae</taxon>
        <taxon>Skermanella</taxon>
    </lineage>
</organism>
<dbReference type="Proteomes" id="UP000321523">
    <property type="component" value="Unassembled WGS sequence"/>
</dbReference>
<name>A0A512DS26_9PROT</name>
<dbReference type="RefSeq" id="WP_044431096.1">
    <property type="nucleotide sequence ID" value="NZ_BJYZ01000015.1"/>
</dbReference>
<dbReference type="AlphaFoldDB" id="A0A512DS26"/>